<evidence type="ECO:0000256" key="4">
    <source>
        <dbReference type="ARBA" id="ARBA00005466"/>
    </source>
</evidence>
<keyword evidence="8 11" id="KW-0560">Oxidoreductase</keyword>
<evidence type="ECO:0000256" key="11">
    <source>
        <dbReference type="RuleBase" id="RU367158"/>
    </source>
</evidence>
<comment type="subcellular location">
    <subcellularLocation>
        <location evidence="2">Membrane</location>
    </subcellularLocation>
    <subcellularLocation>
        <location evidence="11">Mitochondrion membrane</location>
    </subcellularLocation>
</comment>
<dbReference type="NCBIfam" id="TIGR01678">
    <property type="entry name" value="FAD_lactone_ox"/>
    <property type="match status" value="1"/>
</dbReference>
<dbReference type="UniPathway" id="UPA00771">
    <property type="reaction ID" value="UER00766"/>
</dbReference>
<name>A0A168PIA3_ABSGL</name>
<dbReference type="InterPro" id="IPR030654">
    <property type="entry name" value="Sugar_lactone_oxidase"/>
</dbReference>
<dbReference type="InterPro" id="IPR016169">
    <property type="entry name" value="FAD-bd_PCMH_sub2"/>
</dbReference>
<dbReference type="OMA" id="YPRFGEF"/>
<dbReference type="Gene3D" id="3.30.465.10">
    <property type="match status" value="1"/>
</dbReference>
<dbReference type="InterPro" id="IPR007173">
    <property type="entry name" value="ALO_C"/>
</dbReference>
<dbReference type="GO" id="GO:0003885">
    <property type="term" value="F:D-arabinono-1,4-lactone oxidase activity"/>
    <property type="evidence" value="ECO:0007669"/>
    <property type="project" value="UniProtKB-UniRule"/>
</dbReference>
<dbReference type="Gene3D" id="1.10.45.10">
    <property type="entry name" value="Vanillyl-alcohol Oxidase, Chain A, domain 4"/>
    <property type="match status" value="1"/>
</dbReference>
<dbReference type="Pfam" id="PF01565">
    <property type="entry name" value="FAD_binding_4"/>
    <property type="match status" value="1"/>
</dbReference>
<keyword evidence="9" id="KW-0472">Membrane</keyword>
<feature type="domain" description="FAD-binding PCMH-type" evidence="12">
    <location>
        <begin position="27"/>
        <end position="197"/>
    </location>
</feature>
<dbReference type="GO" id="GO:0071949">
    <property type="term" value="F:FAD binding"/>
    <property type="evidence" value="ECO:0007669"/>
    <property type="project" value="UniProtKB-UniRule"/>
</dbReference>
<keyword evidence="11" id="KW-0496">Mitochondrion</keyword>
<evidence type="ECO:0000256" key="8">
    <source>
        <dbReference type="ARBA" id="ARBA00023002"/>
    </source>
</evidence>
<accession>A0A168PIA3</accession>
<keyword evidence="6 11" id="KW-0285">Flavoprotein</keyword>
<dbReference type="SUPFAM" id="SSF56176">
    <property type="entry name" value="FAD-binding/transporter-associated domain-like"/>
    <property type="match status" value="1"/>
</dbReference>
<evidence type="ECO:0000259" key="12">
    <source>
        <dbReference type="PROSITE" id="PS51387"/>
    </source>
</evidence>
<evidence type="ECO:0000256" key="5">
    <source>
        <dbReference type="ARBA" id="ARBA00013136"/>
    </source>
</evidence>
<dbReference type="FunCoup" id="A0A168PIA3">
    <property type="interactions" value="539"/>
</dbReference>
<dbReference type="InterPro" id="IPR016167">
    <property type="entry name" value="FAD-bd_PCMH_sub1"/>
</dbReference>
<dbReference type="Proteomes" id="UP000078561">
    <property type="component" value="Unassembled WGS sequence"/>
</dbReference>
<dbReference type="PANTHER" id="PTHR43762:SF1">
    <property type="entry name" value="D-ARABINONO-1,4-LACTONE OXIDASE"/>
    <property type="match status" value="1"/>
</dbReference>
<reference evidence="13" key="1">
    <citation type="submission" date="2016-04" db="EMBL/GenBank/DDBJ databases">
        <authorList>
            <person name="Evans L.H."/>
            <person name="Alamgir A."/>
            <person name="Owens N."/>
            <person name="Weber N.D."/>
            <person name="Virtaneva K."/>
            <person name="Barbian K."/>
            <person name="Babar A."/>
            <person name="Rosenke K."/>
        </authorList>
    </citation>
    <scope>NUCLEOTIDE SEQUENCE [LARGE SCALE GENOMIC DNA]</scope>
    <source>
        <strain evidence="13">CBS 101.48</strain>
    </source>
</reference>
<evidence type="ECO:0000256" key="10">
    <source>
        <dbReference type="ARBA" id="ARBA00033418"/>
    </source>
</evidence>
<evidence type="ECO:0000256" key="1">
    <source>
        <dbReference type="ARBA" id="ARBA00001974"/>
    </source>
</evidence>
<dbReference type="Gene3D" id="3.30.43.10">
    <property type="entry name" value="Uridine Diphospho-n-acetylenolpyruvylglucosamine Reductase, domain 2"/>
    <property type="match status" value="1"/>
</dbReference>
<dbReference type="GO" id="GO:0031966">
    <property type="term" value="C:mitochondrial membrane"/>
    <property type="evidence" value="ECO:0007669"/>
    <property type="project" value="UniProtKB-SubCell"/>
</dbReference>
<evidence type="ECO:0000256" key="2">
    <source>
        <dbReference type="ARBA" id="ARBA00004370"/>
    </source>
</evidence>
<dbReference type="InParanoid" id="A0A168PIA3"/>
<evidence type="ECO:0000313" key="14">
    <source>
        <dbReference type="Proteomes" id="UP000078561"/>
    </source>
</evidence>
<comment type="similarity">
    <text evidence="4 11">Belongs to the oxygen-dependent FAD-linked oxidoreductase family.</text>
</comment>
<dbReference type="NCBIfam" id="TIGR01679">
    <property type="entry name" value="bact_FAD_ox"/>
    <property type="match status" value="1"/>
</dbReference>
<gene>
    <name evidence="13" type="primary">ABSGL_08235.1 scaffold 9741</name>
</gene>
<dbReference type="InterPro" id="IPR036318">
    <property type="entry name" value="FAD-bd_PCMH-like_sf"/>
</dbReference>
<protein>
    <recommendedName>
        <fullName evidence="5 11">D-arabinono-1,4-lactone oxidase</fullName>
        <shortName evidence="11">ALO</shortName>
        <ecNumber evidence="5 11">1.1.3.37</ecNumber>
    </recommendedName>
    <alternativeName>
        <fullName evidence="10 11">L-galactono-gamma-lactone oxidase</fullName>
    </alternativeName>
</protein>
<dbReference type="InterPro" id="IPR010031">
    <property type="entry name" value="FAD_lactone_oxidase-like"/>
</dbReference>
<dbReference type="PROSITE" id="PS51387">
    <property type="entry name" value="FAD_PCMH"/>
    <property type="match status" value="1"/>
</dbReference>
<organism evidence="13">
    <name type="scientific">Absidia glauca</name>
    <name type="common">Pin mould</name>
    <dbReference type="NCBI Taxonomy" id="4829"/>
    <lineage>
        <taxon>Eukaryota</taxon>
        <taxon>Fungi</taxon>
        <taxon>Fungi incertae sedis</taxon>
        <taxon>Mucoromycota</taxon>
        <taxon>Mucoromycotina</taxon>
        <taxon>Mucoromycetes</taxon>
        <taxon>Mucorales</taxon>
        <taxon>Cunninghamellaceae</taxon>
        <taxon>Absidia</taxon>
    </lineage>
</organism>
<dbReference type="Pfam" id="PF04030">
    <property type="entry name" value="ALO"/>
    <property type="match status" value="1"/>
</dbReference>
<keyword evidence="7 11" id="KW-0274">FAD</keyword>
<dbReference type="EC" id="1.1.3.37" evidence="5 11"/>
<dbReference type="AlphaFoldDB" id="A0A168PIA3"/>
<evidence type="ECO:0000313" key="13">
    <source>
        <dbReference type="EMBL" id="SAM02442.1"/>
    </source>
</evidence>
<dbReference type="EMBL" id="LT553855">
    <property type="protein sequence ID" value="SAM02442.1"/>
    <property type="molecule type" value="Genomic_DNA"/>
</dbReference>
<dbReference type="PANTHER" id="PTHR43762">
    <property type="entry name" value="L-GULONOLACTONE OXIDASE"/>
    <property type="match status" value="1"/>
</dbReference>
<comment type="pathway">
    <text evidence="3 11">Cofactor biosynthesis; D-erythroascorbate biosynthesis; dehydro-D-arabinono-1,4-lactone from D-arabinose: step 2/2.</text>
</comment>
<comment type="cofactor">
    <cofactor evidence="1 11">
        <name>FAD</name>
        <dbReference type="ChEBI" id="CHEBI:57692"/>
    </cofactor>
</comment>
<proteinExistence type="inferred from homology"/>
<dbReference type="PIRSF" id="PIRSF000136">
    <property type="entry name" value="LGO_GLO"/>
    <property type="match status" value="1"/>
</dbReference>
<evidence type="ECO:0000256" key="7">
    <source>
        <dbReference type="ARBA" id="ARBA00022827"/>
    </source>
</evidence>
<sequence length="470" mass="54049">MLKSELDKDLQDIAHENYQFKNWAKTFQCQPELLFTPTTEKQILKVVELANRKNKRIKVFGSGHSPSDLACTEDFLVNIDGMNRLLAVNQDGATVTVEAGMSLHKLHVVLKENKLALSNLGSISDQSIAGVMATASHGTGAHFGCMSTFILDMTLITANGQVVRCSSTENPELFTAAKCSLGALGIVTQVTLQAEPAFKLEAIQQPYKFPDILNNWDETIHSAEHVRVWWYPHTDDCVVWRANRTEKPITTNVQTMTNAVTTWWYERALGFHIYQGLLNMTRFRPAVIPALTQFMFDKVHSRPMHVIDDAHKIFNFDCLFPQYVNEWAIAWDDAPAVLRQLEDYITKHNLKVHFPVEIRFVDEDDIWLSPAYGRKTCYIGVIMYRPYGNPVPYKKYWKGYEDIMRKYNGRPHWAKAHGQTQQDLRHSYPKFDDFLNVRQQIDPNGMFLNAYLQRHIMQPQPKSNQLLARL</sequence>
<evidence type="ECO:0000256" key="6">
    <source>
        <dbReference type="ARBA" id="ARBA00022630"/>
    </source>
</evidence>
<comment type="catalytic activity">
    <reaction evidence="11">
        <text>D-arabinono-1,4-lactone + O2 = dehydro-D-arabinono-1,4-lactone + H2O2 + H(+)</text>
        <dbReference type="Rhea" id="RHEA:23756"/>
        <dbReference type="ChEBI" id="CHEBI:15378"/>
        <dbReference type="ChEBI" id="CHEBI:15379"/>
        <dbReference type="ChEBI" id="CHEBI:16240"/>
        <dbReference type="ChEBI" id="CHEBI:16292"/>
        <dbReference type="ChEBI" id="CHEBI:58277"/>
        <dbReference type="EC" id="1.1.3.37"/>
    </reaction>
</comment>
<dbReference type="InterPro" id="IPR006094">
    <property type="entry name" value="Oxid_FAD_bind_N"/>
</dbReference>
<evidence type="ECO:0000256" key="9">
    <source>
        <dbReference type="ARBA" id="ARBA00023136"/>
    </source>
</evidence>
<dbReference type="Gene3D" id="3.30.70.2520">
    <property type="match status" value="1"/>
</dbReference>
<dbReference type="OrthoDB" id="610608at2759"/>
<evidence type="ECO:0000256" key="3">
    <source>
        <dbReference type="ARBA" id="ARBA00005083"/>
    </source>
</evidence>
<dbReference type="STRING" id="4829.A0A168PIA3"/>
<dbReference type="InterPro" id="IPR016171">
    <property type="entry name" value="Vanillyl_alc_oxidase_C-sub2"/>
</dbReference>
<keyword evidence="14" id="KW-1185">Reference proteome</keyword>
<dbReference type="InterPro" id="IPR016166">
    <property type="entry name" value="FAD-bd_PCMH"/>
</dbReference>